<keyword evidence="2" id="KW-1185">Reference proteome</keyword>
<dbReference type="EMBL" id="LUEZ02000113">
    <property type="protein sequence ID" value="RDB17234.1"/>
    <property type="molecule type" value="Genomic_DNA"/>
</dbReference>
<dbReference type="SUPFAM" id="SSF56112">
    <property type="entry name" value="Protein kinase-like (PK-like)"/>
    <property type="match status" value="1"/>
</dbReference>
<dbReference type="OrthoDB" id="3182995at2759"/>
<evidence type="ECO:0000313" key="1">
    <source>
        <dbReference type="EMBL" id="RDB17234.1"/>
    </source>
</evidence>
<proteinExistence type="predicted"/>
<evidence type="ECO:0000313" key="2">
    <source>
        <dbReference type="Proteomes" id="UP000076154"/>
    </source>
</evidence>
<reference evidence="1" key="1">
    <citation type="submission" date="2018-04" db="EMBL/GenBank/DDBJ databases">
        <title>Whole genome sequencing of Hypsizygus marmoreus.</title>
        <authorList>
            <person name="Choi I.-G."/>
            <person name="Min B."/>
            <person name="Kim J.-G."/>
            <person name="Kim S."/>
            <person name="Oh Y.-L."/>
            <person name="Kong W.-S."/>
            <person name="Park H."/>
            <person name="Jeong J."/>
            <person name="Song E.-S."/>
        </authorList>
    </citation>
    <scope>NUCLEOTIDE SEQUENCE [LARGE SCALE GENOMIC DNA]</scope>
    <source>
        <strain evidence="1">51987-8</strain>
    </source>
</reference>
<dbReference type="Proteomes" id="UP000076154">
    <property type="component" value="Unassembled WGS sequence"/>
</dbReference>
<comment type="caution">
    <text evidence="1">The sequence shown here is derived from an EMBL/GenBank/DDBJ whole genome shotgun (WGS) entry which is preliminary data.</text>
</comment>
<dbReference type="STRING" id="39966.A0A369JCS5"/>
<dbReference type="InParanoid" id="A0A369JCS5"/>
<name>A0A369JCS5_HYPMA</name>
<sequence length="308" mass="35176">MSTLILFTKDLLHRARRPNSDGTLILHWASRSSIVASSLYSLKQVSEAQEILKPDDSESSFLLLRANLEVDDGSQVQVLDAVLKVIIVSDVDDEIRLTFERDAYETHGDSLSGFIPEYYGLFETTDKYARVLCLVTKYSGEPMIRSMGQAEQQLNWKVIAKVAKLHALGFRHGRLVPRNILHNDATDDVRFIDLRSLKPHKCERHLRIKAGCLSPDKFYFGCDELYELVWSAKIWKSHYVKFLGVYSVLMPVASVEEVLFAVPSFYLEDEKQRKFYQSEAELFLREVAQIKPEHSPLLAECSASEDVV</sequence>
<gene>
    <name evidence="1" type="ORF">Hypma_001875</name>
</gene>
<evidence type="ECO:0008006" key="3">
    <source>
        <dbReference type="Google" id="ProtNLM"/>
    </source>
</evidence>
<organism evidence="1 2">
    <name type="scientific">Hypsizygus marmoreus</name>
    <name type="common">White beech mushroom</name>
    <name type="synonym">Agaricus marmoreus</name>
    <dbReference type="NCBI Taxonomy" id="39966"/>
    <lineage>
        <taxon>Eukaryota</taxon>
        <taxon>Fungi</taxon>
        <taxon>Dikarya</taxon>
        <taxon>Basidiomycota</taxon>
        <taxon>Agaricomycotina</taxon>
        <taxon>Agaricomycetes</taxon>
        <taxon>Agaricomycetidae</taxon>
        <taxon>Agaricales</taxon>
        <taxon>Tricholomatineae</taxon>
        <taxon>Lyophyllaceae</taxon>
        <taxon>Hypsizygus</taxon>
    </lineage>
</organism>
<dbReference type="AlphaFoldDB" id="A0A369JCS5"/>
<dbReference type="InterPro" id="IPR011009">
    <property type="entry name" value="Kinase-like_dom_sf"/>
</dbReference>
<accession>A0A369JCS5</accession>
<protein>
    <recommendedName>
        <fullName evidence="3">Protein kinase domain-containing protein</fullName>
    </recommendedName>
</protein>